<dbReference type="AlphaFoldDB" id="A0A1E4SB35"/>
<proteinExistence type="predicted"/>
<protein>
    <submittedName>
        <fullName evidence="1">Uncharacterized protein</fullName>
    </submittedName>
</protein>
<keyword evidence="2" id="KW-1185">Reference proteome</keyword>
<organism evidence="1 2">
    <name type="scientific">Suhomyces tanzawaensis NRRL Y-17324</name>
    <dbReference type="NCBI Taxonomy" id="984487"/>
    <lineage>
        <taxon>Eukaryota</taxon>
        <taxon>Fungi</taxon>
        <taxon>Dikarya</taxon>
        <taxon>Ascomycota</taxon>
        <taxon>Saccharomycotina</taxon>
        <taxon>Pichiomycetes</taxon>
        <taxon>Debaryomycetaceae</taxon>
        <taxon>Suhomyces</taxon>
    </lineage>
</organism>
<name>A0A1E4SB35_9ASCO</name>
<dbReference type="EMBL" id="KV453918">
    <property type="protein sequence ID" value="ODV76612.1"/>
    <property type="molecule type" value="Genomic_DNA"/>
</dbReference>
<sequence length="78" mass="8976">MIIKTPVPMFTKNSAWNHSSNVTDFVIIECLLLPLFKTFQLNTLETISFYLPNKKGILIYSGYGKNQTARFTVLFENL</sequence>
<evidence type="ECO:0000313" key="2">
    <source>
        <dbReference type="Proteomes" id="UP000094285"/>
    </source>
</evidence>
<gene>
    <name evidence="1" type="ORF">CANTADRAFT_27664</name>
</gene>
<dbReference type="GeneID" id="30982318"/>
<dbReference type="RefSeq" id="XP_020061734.1">
    <property type="nucleotide sequence ID" value="XM_020208181.1"/>
</dbReference>
<evidence type="ECO:0000313" key="1">
    <source>
        <dbReference type="EMBL" id="ODV76612.1"/>
    </source>
</evidence>
<accession>A0A1E4SB35</accession>
<dbReference type="Proteomes" id="UP000094285">
    <property type="component" value="Unassembled WGS sequence"/>
</dbReference>
<reference evidence="2" key="1">
    <citation type="submission" date="2016-05" db="EMBL/GenBank/DDBJ databases">
        <title>Comparative genomics of biotechnologically important yeasts.</title>
        <authorList>
            <consortium name="DOE Joint Genome Institute"/>
            <person name="Riley R."/>
            <person name="Haridas S."/>
            <person name="Wolfe K.H."/>
            <person name="Lopes M.R."/>
            <person name="Hittinger C.T."/>
            <person name="Goker M."/>
            <person name="Salamov A."/>
            <person name="Wisecaver J."/>
            <person name="Long T.M."/>
            <person name="Aerts A.L."/>
            <person name="Barry K."/>
            <person name="Choi C."/>
            <person name="Clum A."/>
            <person name="Coughlan A.Y."/>
            <person name="Deshpande S."/>
            <person name="Douglass A.P."/>
            <person name="Hanson S.J."/>
            <person name="Klenk H.-P."/>
            <person name="Labutti K."/>
            <person name="Lapidus A."/>
            <person name="Lindquist E."/>
            <person name="Lipzen A."/>
            <person name="Meier-Kolthoff J.P."/>
            <person name="Ohm R.A."/>
            <person name="Otillar R.P."/>
            <person name="Pangilinan J."/>
            <person name="Peng Y."/>
            <person name="Rokas A."/>
            <person name="Rosa C.A."/>
            <person name="Scheuner C."/>
            <person name="Sibirny A.A."/>
            <person name="Slot J.C."/>
            <person name="Stielow J.B."/>
            <person name="Sun H."/>
            <person name="Kurtzman C.P."/>
            <person name="Blackwell M."/>
            <person name="Grigoriev I.V."/>
            <person name="Jeffries T.W."/>
        </authorList>
    </citation>
    <scope>NUCLEOTIDE SEQUENCE [LARGE SCALE GENOMIC DNA]</scope>
    <source>
        <strain evidence="2">NRRL Y-17324</strain>
    </source>
</reference>